<keyword evidence="3" id="KW-1185">Reference proteome</keyword>
<comment type="caution">
    <text evidence="2">The sequence shown here is derived from an EMBL/GenBank/DDBJ whole genome shotgun (WGS) entry which is preliminary data.</text>
</comment>
<evidence type="ECO:0008006" key="4">
    <source>
        <dbReference type="Google" id="ProtNLM"/>
    </source>
</evidence>
<protein>
    <recommendedName>
        <fullName evidence="4">Lipoprotein</fullName>
    </recommendedName>
</protein>
<gene>
    <name evidence="2" type="ORF">ACFQZW_08785</name>
</gene>
<proteinExistence type="predicted"/>
<name>A0ABW2Z5X6_9FLAO</name>
<reference evidence="3" key="1">
    <citation type="journal article" date="2019" name="Int. J. Syst. Evol. Microbiol.">
        <title>The Global Catalogue of Microorganisms (GCM) 10K type strain sequencing project: providing services to taxonomists for standard genome sequencing and annotation.</title>
        <authorList>
            <consortium name="The Broad Institute Genomics Platform"/>
            <consortium name="The Broad Institute Genome Sequencing Center for Infectious Disease"/>
            <person name="Wu L."/>
            <person name="Ma J."/>
        </authorList>
    </citation>
    <scope>NUCLEOTIDE SEQUENCE [LARGE SCALE GENOMIC DNA]</scope>
    <source>
        <strain evidence="3">CCUG 60022</strain>
    </source>
</reference>
<feature type="chain" id="PRO_5045418505" description="Lipoprotein" evidence="1">
    <location>
        <begin position="25"/>
        <end position="177"/>
    </location>
</feature>
<evidence type="ECO:0000313" key="2">
    <source>
        <dbReference type="EMBL" id="MFD0762176.1"/>
    </source>
</evidence>
<dbReference type="EMBL" id="JBHTIC010000008">
    <property type="protein sequence ID" value="MFD0762176.1"/>
    <property type="molecule type" value="Genomic_DNA"/>
</dbReference>
<organism evidence="2 3">
    <name type="scientific">Lutibacter aestuarii</name>
    <dbReference type="NCBI Taxonomy" id="861111"/>
    <lineage>
        <taxon>Bacteria</taxon>
        <taxon>Pseudomonadati</taxon>
        <taxon>Bacteroidota</taxon>
        <taxon>Flavobacteriia</taxon>
        <taxon>Flavobacteriales</taxon>
        <taxon>Flavobacteriaceae</taxon>
        <taxon>Lutibacter</taxon>
    </lineage>
</organism>
<accession>A0ABW2Z5X6</accession>
<dbReference type="RefSeq" id="WP_386782454.1">
    <property type="nucleotide sequence ID" value="NZ_JBHTIC010000008.1"/>
</dbReference>
<dbReference type="Proteomes" id="UP001597032">
    <property type="component" value="Unassembled WGS sequence"/>
</dbReference>
<feature type="signal peptide" evidence="1">
    <location>
        <begin position="1"/>
        <end position="24"/>
    </location>
</feature>
<evidence type="ECO:0000313" key="3">
    <source>
        <dbReference type="Proteomes" id="UP001597032"/>
    </source>
</evidence>
<sequence>MKKILFTRLSLYIIIILTMSCVNETDTAMYSTSLDSENSSLLVSYGNVVLRINEEAFKQINDNRVNDISSGDSYIINNAKRKGDFIEINLSYSGGCLPHNFEIIWDGLVYTDEPSHMNLLLIHKESEDSCEALITETLVVDLKKLVGDVVYKDSCEYRIFSTYNSTDLADVIVESIN</sequence>
<keyword evidence="1" id="KW-0732">Signal</keyword>
<dbReference type="PROSITE" id="PS51257">
    <property type="entry name" value="PROKAR_LIPOPROTEIN"/>
    <property type="match status" value="1"/>
</dbReference>
<evidence type="ECO:0000256" key="1">
    <source>
        <dbReference type="SAM" id="SignalP"/>
    </source>
</evidence>